<accession>A0A368X4X2</accession>
<name>A0A368X4X2_9BACI</name>
<protein>
    <submittedName>
        <fullName evidence="1">Uncharacterized protein DUF2757</fullName>
    </submittedName>
</protein>
<dbReference type="Proteomes" id="UP000252585">
    <property type="component" value="Unassembled WGS sequence"/>
</dbReference>
<dbReference type="Pfam" id="PF10955">
    <property type="entry name" value="Fin"/>
    <property type="match status" value="1"/>
</dbReference>
<reference evidence="1 2" key="1">
    <citation type="submission" date="2018-07" db="EMBL/GenBank/DDBJ databases">
        <title>Genomic Encyclopedia of Type Strains, Phase IV (KMG-IV): sequencing the most valuable type-strain genomes for metagenomic binning, comparative biology and taxonomic classification.</title>
        <authorList>
            <person name="Goeker M."/>
        </authorList>
    </citation>
    <scope>NUCLEOTIDE SEQUENCE [LARGE SCALE GENOMIC DNA]</scope>
    <source>
        <strain evidence="1 2">DSM 27696</strain>
    </source>
</reference>
<evidence type="ECO:0000313" key="2">
    <source>
        <dbReference type="Proteomes" id="UP000252585"/>
    </source>
</evidence>
<proteinExistence type="predicted"/>
<dbReference type="GO" id="GO:0010468">
    <property type="term" value="P:regulation of gene expression"/>
    <property type="evidence" value="ECO:0007669"/>
    <property type="project" value="InterPro"/>
</dbReference>
<dbReference type="EMBL" id="QPJJ01000020">
    <property type="protein sequence ID" value="RCW63050.1"/>
    <property type="molecule type" value="Genomic_DNA"/>
</dbReference>
<sequence length="76" mass="8956">MTIIYTCNHCHTEVGRIAHENLDLSKIGWNVLSEEERMKFLTYTPDQSLTVKTICESCQLILDQNPHYHELDFFIQ</sequence>
<gene>
    <name evidence="1" type="ORF">DFR57_12031</name>
</gene>
<dbReference type="InterPro" id="IPR020115">
    <property type="entry name" value="Fin"/>
</dbReference>
<organism evidence="1 2">
    <name type="scientific">Saliterribacillus persicus</name>
    <dbReference type="NCBI Taxonomy" id="930114"/>
    <lineage>
        <taxon>Bacteria</taxon>
        <taxon>Bacillati</taxon>
        <taxon>Bacillota</taxon>
        <taxon>Bacilli</taxon>
        <taxon>Bacillales</taxon>
        <taxon>Bacillaceae</taxon>
        <taxon>Saliterribacillus</taxon>
    </lineage>
</organism>
<dbReference type="AlphaFoldDB" id="A0A368X4X2"/>
<dbReference type="RefSeq" id="WP_114354364.1">
    <property type="nucleotide sequence ID" value="NZ_QPJJ01000020.1"/>
</dbReference>
<dbReference type="OrthoDB" id="2084556at2"/>
<comment type="caution">
    <text evidence="1">The sequence shown here is derived from an EMBL/GenBank/DDBJ whole genome shotgun (WGS) entry which is preliminary data.</text>
</comment>
<evidence type="ECO:0000313" key="1">
    <source>
        <dbReference type="EMBL" id="RCW63050.1"/>
    </source>
</evidence>
<keyword evidence="2" id="KW-1185">Reference proteome</keyword>